<dbReference type="InterPro" id="IPR029063">
    <property type="entry name" value="SAM-dependent_MTases_sf"/>
</dbReference>
<evidence type="ECO:0000256" key="8">
    <source>
        <dbReference type="ARBA" id="ARBA00022691"/>
    </source>
</evidence>
<dbReference type="EC" id="2.1.1.77" evidence="3"/>
<protein>
    <recommendedName>
        <fullName evidence="4">Protein-L-isoaspartate O-methyltransferase</fullName>
        <ecNumber evidence="3">2.1.1.77</ecNumber>
    </recommendedName>
    <alternativeName>
        <fullName evidence="11">L-isoaspartyl protein carboxyl methyltransferase</fullName>
    </alternativeName>
    <alternativeName>
        <fullName evidence="9">Protein L-isoaspartyl methyltransferase</fullName>
    </alternativeName>
    <alternativeName>
        <fullName evidence="10">Protein-beta-aspartate methyltransferase</fullName>
    </alternativeName>
</protein>
<evidence type="ECO:0000256" key="9">
    <source>
        <dbReference type="ARBA" id="ARBA00030757"/>
    </source>
</evidence>
<keyword evidence="6 12" id="KW-0489">Methyltransferase</keyword>
<evidence type="ECO:0000256" key="6">
    <source>
        <dbReference type="ARBA" id="ARBA00022603"/>
    </source>
</evidence>
<comment type="similarity">
    <text evidence="2">Belongs to the methyltransferase superfamily. L-isoaspartyl/D-aspartyl protein methyltransferase family.</text>
</comment>
<keyword evidence="7" id="KW-0808">Transferase</keyword>
<keyword evidence="5" id="KW-0963">Cytoplasm</keyword>
<evidence type="ECO:0000256" key="7">
    <source>
        <dbReference type="ARBA" id="ARBA00022679"/>
    </source>
</evidence>
<evidence type="ECO:0000256" key="5">
    <source>
        <dbReference type="ARBA" id="ARBA00022490"/>
    </source>
</evidence>
<evidence type="ECO:0000256" key="4">
    <source>
        <dbReference type="ARBA" id="ARBA00013346"/>
    </source>
</evidence>
<comment type="subcellular location">
    <subcellularLocation>
        <location evidence="1">Cytoplasm</location>
    </subcellularLocation>
</comment>
<dbReference type="PANTHER" id="PTHR11579">
    <property type="entry name" value="PROTEIN-L-ISOASPARTATE O-METHYLTRANSFERASE"/>
    <property type="match status" value="1"/>
</dbReference>
<accession>A0ABW3VGF8</accession>
<evidence type="ECO:0000256" key="11">
    <source>
        <dbReference type="ARBA" id="ARBA00031350"/>
    </source>
</evidence>
<evidence type="ECO:0000256" key="2">
    <source>
        <dbReference type="ARBA" id="ARBA00005369"/>
    </source>
</evidence>
<dbReference type="CDD" id="cd02440">
    <property type="entry name" value="AdoMet_MTases"/>
    <property type="match status" value="1"/>
</dbReference>
<proteinExistence type="inferred from homology"/>
<dbReference type="RefSeq" id="WP_339126062.1">
    <property type="nucleotide sequence ID" value="NZ_BAABKS010000033.1"/>
</dbReference>
<dbReference type="Proteomes" id="UP001597182">
    <property type="component" value="Unassembled WGS sequence"/>
</dbReference>
<dbReference type="InterPro" id="IPR000682">
    <property type="entry name" value="PCMT"/>
</dbReference>
<dbReference type="PANTHER" id="PTHR11579:SF0">
    <property type="entry name" value="PROTEIN-L-ISOASPARTATE(D-ASPARTATE) O-METHYLTRANSFERASE"/>
    <property type="match status" value="1"/>
</dbReference>
<evidence type="ECO:0000313" key="12">
    <source>
        <dbReference type="EMBL" id="MFD1233715.1"/>
    </source>
</evidence>
<gene>
    <name evidence="12" type="ORF">ACFQ34_10510</name>
</gene>
<evidence type="ECO:0000256" key="3">
    <source>
        <dbReference type="ARBA" id="ARBA00011890"/>
    </source>
</evidence>
<dbReference type="GO" id="GO:0032259">
    <property type="term" value="P:methylation"/>
    <property type="evidence" value="ECO:0007669"/>
    <property type="project" value="UniProtKB-KW"/>
</dbReference>
<dbReference type="Pfam" id="PF01135">
    <property type="entry name" value="PCMT"/>
    <property type="match status" value="1"/>
</dbReference>
<keyword evidence="8" id="KW-0949">S-adenosyl-L-methionine</keyword>
<name>A0ABW3VGF8_9PSEU</name>
<sequence length="416" mass="42134">MDPAQPAAPPRTDPAQEARARMVDALRRDGRVRSDTVAWAMSAVPRHLFLPDATVETAYADSAVVTKVVAGVALSSASQPSMVAIMLEQLDLHPGQRVLEIGAGTGYNAALIARLVGASGAVTTVDIDEDIVVAAAGHLVAAGYPDVVLVTGDGALGHPPGAPYDRVVLTVGSADLRPEWIAQLAPDGRLLLPLRVRGSQLSVAFDLGADGLLRSTSVRSCAFIRLRGAGAGAEPVAALGTDGWSAEPADPGTPVPDPDALRAAVDRPGTEEPLGVRLSAADVWDGLGLWLALGEPRTLRLVARGTAAESPAAAGLVAVAGARATIALPGTGGFVALVQDDAGGPARMRCHGDPGCDAVARLGALVDAWVAAGRPHAADLQLTAFPQGCAATPAAGDCLVELGSATLLVEYLGPVA</sequence>
<evidence type="ECO:0000256" key="10">
    <source>
        <dbReference type="ARBA" id="ARBA00031323"/>
    </source>
</evidence>
<organism evidence="12 13">
    <name type="scientific">Pseudonocardia benzenivorans</name>
    <dbReference type="NCBI Taxonomy" id="228005"/>
    <lineage>
        <taxon>Bacteria</taxon>
        <taxon>Bacillati</taxon>
        <taxon>Actinomycetota</taxon>
        <taxon>Actinomycetes</taxon>
        <taxon>Pseudonocardiales</taxon>
        <taxon>Pseudonocardiaceae</taxon>
        <taxon>Pseudonocardia</taxon>
    </lineage>
</organism>
<dbReference type="EMBL" id="JBHTMB010000078">
    <property type="protein sequence ID" value="MFD1233715.1"/>
    <property type="molecule type" value="Genomic_DNA"/>
</dbReference>
<dbReference type="GO" id="GO:0008168">
    <property type="term" value="F:methyltransferase activity"/>
    <property type="evidence" value="ECO:0007669"/>
    <property type="project" value="UniProtKB-KW"/>
</dbReference>
<keyword evidence="13" id="KW-1185">Reference proteome</keyword>
<evidence type="ECO:0000256" key="1">
    <source>
        <dbReference type="ARBA" id="ARBA00004496"/>
    </source>
</evidence>
<comment type="caution">
    <text evidence="12">The sequence shown here is derived from an EMBL/GenBank/DDBJ whole genome shotgun (WGS) entry which is preliminary data.</text>
</comment>
<dbReference type="Gene3D" id="3.40.50.150">
    <property type="entry name" value="Vaccinia Virus protein VP39"/>
    <property type="match status" value="1"/>
</dbReference>
<evidence type="ECO:0000313" key="13">
    <source>
        <dbReference type="Proteomes" id="UP001597182"/>
    </source>
</evidence>
<reference evidence="13" key="1">
    <citation type="journal article" date="2019" name="Int. J. Syst. Evol. Microbiol.">
        <title>The Global Catalogue of Microorganisms (GCM) 10K type strain sequencing project: providing services to taxonomists for standard genome sequencing and annotation.</title>
        <authorList>
            <consortium name="The Broad Institute Genomics Platform"/>
            <consortium name="The Broad Institute Genome Sequencing Center for Infectious Disease"/>
            <person name="Wu L."/>
            <person name="Ma J."/>
        </authorList>
    </citation>
    <scope>NUCLEOTIDE SEQUENCE [LARGE SCALE GENOMIC DNA]</scope>
    <source>
        <strain evidence="13">CCUG 49018</strain>
    </source>
</reference>
<dbReference type="SUPFAM" id="SSF53335">
    <property type="entry name" value="S-adenosyl-L-methionine-dependent methyltransferases"/>
    <property type="match status" value="1"/>
</dbReference>